<evidence type="ECO:0000313" key="3">
    <source>
        <dbReference type="Proteomes" id="UP001595871"/>
    </source>
</evidence>
<evidence type="ECO:0000313" key="2">
    <source>
        <dbReference type="EMBL" id="MFC4191334.1"/>
    </source>
</evidence>
<keyword evidence="3" id="KW-1185">Reference proteome</keyword>
<evidence type="ECO:0000256" key="1">
    <source>
        <dbReference type="SAM" id="MobiDB-lite"/>
    </source>
</evidence>
<proteinExistence type="predicted"/>
<gene>
    <name evidence="2" type="ORF">ACFO3R_33915</name>
</gene>
<feature type="compositionally biased region" description="Basic and acidic residues" evidence="1">
    <location>
        <begin position="1"/>
        <end position="13"/>
    </location>
</feature>
<dbReference type="RefSeq" id="WP_200696649.1">
    <property type="nucleotide sequence ID" value="NZ_BAAAYA010000012.1"/>
</dbReference>
<comment type="caution">
    <text evidence="2">The sequence shown here is derived from an EMBL/GenBank/DDBJ whole genome shotgun (WGS) entry which is preliminary data.</text>
</comment>
<organism evidence="2 3">
    <name type="scientific">Streptomyces flavovirens</name>
    <dbReference type="NCBI Taxonomy" id="52258"/>
    <lineage>
        <taxon>Bacteria</taxon>
        <taxon>Bacillati</taxon>
        <taxon>Actinomycetota</taxon>
        <taxon>Actinomycetes</taxon>
        <taxon>Kitasatosporales</taxon>
        <taxon>Streptomycetaceae</taxon>
        <taxon>Streptomyces</taxon>
    </lineage>
</organism>
<feature type="compositionally biased region" description="Basic and acidic residues" evidence="1">
    <location>
        <begin position="34"/>
        <end position="52"/>
    </location>
</feature>
<dbReference type="Proteomes" id="UP001595871">
    <property type="component" value="Unassembled WGS sequence"/>
</dbReference>
<accession>A0ABV8NFT7</accession>
<reference evidence="3" key="1">
    <citation type="journal article" date="2019" name="Int. J. Syst. Evol. Microbiol.">
        <title>The Global Catalogue of Microorganisms (GCM) 10K type strain sequencing project: providing services to taxonomists for standard genome sequencing and annotation.</title>
        <authorList>
            <consortium name="The Broad Institute Genomics Platform"/>
            <consortium name="The Broad Institute Genome Sequencing Center for Infectious Disease"/>
            <person name="Wu L."/>
            <person name="Ma J."/>
        </authorList>
    </citation>
    <scope>NUCLEOTIDE SEQUENCE [LARGE SCALE GENOMIC DNA]</scope>
    <source>
        <strain evidence="3">CCM 3243</strain>
    </source>
</reference>
<protein>
    <submittedName>
        <fullName evidence="2">Uncharacterized protein</fullName>
    </submittedName>
</protein>
<dbReference type="EMBL" id="JBHSCF010000067">
    <property type="protein sequence ID" value="MFC4191334.1"/>
    <property type="molecule type" value="Genomic_DNA"/>
</dbReference>
<sequence>MGARGEAERADREPDTDEEPTRTDPAGAGPTRTDPTRTDATRTDATHAEPPRAEPPGGIVIGEFGGGAAAAGPRAEAEDVSRRIGRPRGADEAPPPVVAPVPGGIAIGRMTGGAAASGPDARATDRSEQFIEATPQLVDALRLLRGESGELRAEAAEAEREIQATGRVTRSRLRRLVGLAGRAAGSVGGQTAAGVATEVITGMLT</sequence>
<feature type="region of interest" description="Disordered" evidence="1">
    <location>
        <begin position="1"/>
        <end position="127"/>
    </location>
</feature>
<name>A0ABV8NFT7_9ACTN</name>
<feature type="compositionally biased region" description="Gly residues" evidence="1">
    <location>
        <begin position="59"/>
        <end position="69"/>
    </location>
</feature>